<evidence type="ECO:0000256" key="1">
    <source>
        <dbReference type="ARBA" id="ARBA00004342"/>
    </source>
</evidence>
<reference evidence="4 5" key="1">
    <citation type="submission" date="2019-02" db="EMBL/GenBank/DDBJ databases">
        <title>Genome sequencing of the rare red list fungi Antrodiella citrinella (Flaviporus citrinellus).</title>
        <authorList>
            <person name="Buettner E."/>
            <person name="Kellner H."/>
        </authorList>
    </citation>
    <scope>NUCLEOTIDE SEQUENCE [LARGE SCALE GENOMIC DNA]</scope>
    <source>
        <strain evidence="4 5">DSM 108506</strain>
    </source>
</reference>
<dbReference type="NCBIfam" id="TIGR00231">
    <property type="entry name" value="small_GTP"/>
    <property type="match status" value="1"/>
</dbReference>
<dbReference type="InterPro" id="IPR001806">
    <property type="entry name" value="Small_GTPase"/>
</dbReference>
<dbReference type="PRINTS" id="PR00449">
    <property type="entry name" value="RASTRNSFRMNG"/>
</dbReference>
<accession>A0A4S4MST1</accession>
<dbReference type="SMART" id="SM00175">
    <property type="entry name" value="RAB"/>
    <property type="match status" value="1"/>
</dbReference>
<evidence type="ECO:0000256" key="3">
    <source>
        <dbReference type="ARBA" id="ARBA00023134"/>
    </source>
</evidence>
<comment type="subcellular location">
    <subcellularLocation>
        <location evidence="1">Cell membrane</location>
        <topology evidence="1">Lipid-anchor</topology>
        <orientation evidence="1">Cytoplasmic side</orientation>
    </subcellularLocation>
</comment>
<dbReference type="Proteomes" id="UP000308730">
    <property type="component" value="Unassembled WGS sequence"/>
</dbReference>
<sequence>MPSSSVVSSLNAPPPSKHIQLTSATVAGGVGKSALTVRFVKNSFNEAYNPTIEETYRRDIFLDGERFTIEIIDTAGAEQFTALNEGYIKAGHGFVLVFSLTYESSLREIDDIRQQIARIKGPDAHVPIVVVGTKLDLVHEREVTRDKIRQLVNEWGLPFYETSAKQNWHVTDVFQDLLMQMRDRYKNEAAAQVLLQGTQAKRKVKRRDHCVIM</sequence>
<dbReference type="InterPro" id="IPR005225">
    <property type="entry name" value="Small_GTP-bd"/>
</dbReference>
<dbReference type="SMART" id="SM00173">
    <property type="entry name" value="RAS"/>
    <property type="match status" value="1"/>
</dbReference>
<dbReference type="PROSITE" id="PS51421">
    <property type="entry name" value="RAS"/>
    <property type="match status" value="1"/>
</dbReference>
<protein>
    <submittedName>
        <fullName evidence="4">Uncharacterized protein</fullName>
    </submittedName>
</protein>
<dbReference type="EMBL" id="SGPM01000192">
    <property type="protein sequence ID" value="THH28241.1"/>
    <property type="molecule type" value="Genomic_DNA"/>
</dbReference>
<dbReference type="Pfam" id="PF00071">
    <property type="entry name" value="Ras"/>
    <property type="match status" value="1"/>
</dbReference>
<dbReference type="GO" id="GO:0007165">
    <property type="term" value="P:signal transduction"/>
    <property type="evidence" value="ECO:0007669"/>
    <property type="project" value="InterPro"/>
</dbReference>
<evidence type="ECO:0000313" key="4">
    <source>
        <dbReference type="EMBL" id="THH28241.1"/>
    </source>
</evidence>
<dbReference type="PROSITE" id="PS51420">
    <property type="entry name" value="RHO"/>
    <property type="match status" value="1"/>
</dbReference>
<organism evidence="4 5">
    <name type="scientific">Antrodiella citrinella</name>
    <dbReference type="NCBI Taxonomy" id="2447956"/>
    <lineage>
        <taxon>Eukaryota</taxon>
        <taxon>Fungi</taxon>
        <taxon>Dikarya</taxon>
        <taxon>Basidiomycota</taxon>
        <taxon>Agaricomycotina</taxon>
        <taxon>Agaricomycetes</taxon>
        <taxon>Polyporales</taxon>
        <taxon>Steccherinaceae</taxon>
        <taxon>Antrodiella</taxon>
    </lineage>
</organism>
<dbReference type="PANTHER" id="PTHR24070">
    <property type="entry name" value="RAS, DI-RAS, AND RHEB FAMILY MEMBERS OF SMALL GTPASE SUPERFAMILY"/>
    <property type="match status" value="1"/>
</dbReference>
<evidence type="ECO:0000256" key="2">
    <source>
        <dbReference type="ARBA" id="ARBA00022741"/>
    </source>
</evidence>
<dbReference type="CDD" id="cd00876">
    <property type="entry name" value="Ras"/>
    <property type="match status" value="1"/>
</dbReference>
<comment type="caution">
    <text evidence="4">The sequence shown here is derived from an EMBL/GenBank/DDBJ whole genome shotgun (WGS) entry which is preliminary data.</text>
</comment>
<dbReference type="InterPro" id="IPR027417">
    <property type="entry name" value="P-loop_NTPase"/>
</dbReference>
<dbReference type="SUPFAM" id="SSF52540">
    <property type="entry name" value="P-loop containing nucleoside triphosphate hydrolases"/>
    <property type="match status" value="1"/>
</dbReference>
<dbReference type="OrthoDB" id="5976022at2759"/>
<keyword evidence="3" id="KW-0342">GTP-binding</keyword>
<dbReference type="PROSITE" id="PS51419">
    <property type="entry name" value="RAB"/>
    <property type="match status" value="1"/>
</dbReference>
<proteinExistence type="predicted"/>
<gene>
    <name evidence="4" type="ORF">EUX98_g5953</name>
</gene>
<name>A0A4S4MST1_9APHY</name>
<evidence type="ECO:0000313" key="5">
    <source>
        <dbReference type="Proteomes" id="UP000308730"/>
    </source>
</evidence>
<dbReference type="AlphaFoldDB" id="A0A4S4MST1"/>
<dbReference type="InterPro" id="IPR020849">
    <property type="entry name" value="Small_GTPase_Ras-type"/>
</dbReference>
<dbReference type="GO" id="GO:0005886">
    <property type="term" value="C:plasma membrane"/>
    <property type="evidence" value="ECO:0007669"/>
    <property type="project" value="UniProtKB-SubCell"/>
</dbReference>
<dbReference type="SMART" id="SM00174">
    <property type="entry name" value="RHO"/>
    <property type="match status" value="1"/>
</dbReference>
<keyword evidence="5" id="KW-1185">Reference proteome</keyword>
<dbReference type="FunFam" id="3.40.50.300:FF:001423">
    <property type="entry name" value="Ras family GTPase"/>
    <property type="match status" value="1"/>
</dbReference>
<dbReference type="Gene3D" id="3.40.50.300">
    <property type="entry name" value="P-loop containing nucleotide triphosphate hydrolases"/>
    <property type="match status" value="1"/>
</dbReference>
<dbReference type="GO" id="GO:0003924">
    <property type="term" value="F:GTPase activity"/>
    <property type="evidence" value="ECO:0007669"/>
    <property type="project" value="InterPro"/>
</dbReference>
<keyword evidence="2" id="KW-0547">Nucleotide-binding</keyword>
<dbReference type="GO" id="GO:0005525">
    <property type="term" value="F:GTP binding"/>
    <property type="evidence" value="ECO:0007669"/>
    <property type="project" value="UniProtKB-KW"/>
</dbReference>